<accession>A0A8S5TKQ9</accession>
<dbReference type="EMBL" id="BK032845">
    <property type="protein sequence ID" value="DAF63886.1"/>
    <property type="molecule type" value="Genomic_DNA"/>
</dbReference>
<sequence length="34" mass="4009">MWRNVKHKILSLLIVCIAKNRNLAHTEKVICLHL</sequence>
<proteinExistence type="predicted"/>
<evidence type="ECO:0000313" key="1">
    <source>
        <dbReference type="EMBL" id="DAF63886.1"/>
    </source>
</evidence>
<protein>
    <submittedName>
        <fullName evidence="1">Uncharacterized protein</fullName>
    </submittedName>
</protein>
<reference evidence="1" key="1">
    <citation type="journal article" date="2021" name="Proc. Natl. Acad. Sci. U.S.A.">
        <title>A Catalog of Tens of Thousands of Viruses from Human Metagenomes Reveals Hidden Associations with Chronic Diseases.</title>
        <authorList>
            <person name="Tisza M.J."/>
            <person name="Buck C.B."/>
        </authorList>
    </citation>
    <scope>NUCLEOTIDE SEQUENCE</scope>
    <source>
        <strain evidence="1">Ctgn638</strain>
    </source>
</reference>
<organism evidence="1">
    <name type="scientific">Siphoviridae sp. ctgn638</name>
    <dbReference type="NCBI Taxonomy" id="2827913"/>
    <lineage>
        <taxon>Viruses</taxon>
        <taxon>Duplodnaviria</taxon>
        <taxon>Heunggongvirae</taxon>
        <taxon>Uroviricota</taxon>
        <taxon>Caudoviricetes</taxon>
    </lineage>
</organism>
<name>A0A8S5TKQ9_9CAUD</name>